<reference evidence="3" key="5">
    <citation type="journal article" date="2021" name="G3 (Bethesda)">
        <title>Aegilops tauschii genome assembly Aet v5.0 features greater sequence contiguity and improved annotation.</title>
        <authorList>
            <person name="Wang L."/>
            <person name="Zhu T."/>
            <person name="Rodriguez J.C."/>
            <person name="Deal K.R."/>
            <person name="Dubcovsky J."/>
            <person name="McGuire P.E."/>
            <person name="Lux T."/>
            <person name="Spannagl M."/>
            <person name="Mayer K.F.X."/>
            <person name="Baldrich P."/>
            <person name="Meyers B.C."/>
            <person name="Huo N."/>
            <person name="Gu Y.Q."/>
            <person name="Zhou H."/>
            <person name="Devos K.M."/>
            <person name="Bennetzen J.L."/>
            <person name="Unver T."/>
            <person name="Budak H."/>
            <person name="Gulick P.J."/>
            <person name="Galiba G."/>
            <person name="Kalapos B."/>
            <person name="Nelson D.R."/>
            <person name="Li P."/>
            <person name="You F.M."/>
            <person name="Luo M.C."/>
            <person name="Dvorak J."/>
        </authorList>
    </citation>
    <scope>NUCLEOTIDE SEQUENCE [LARGE SCALE GENOMIC DNA]</scope>
    <source>
        <strain evidence="3">cv. AL8/78</strain>
    </source>
</reference>
<organism evidence="3 4">
    <name type="scientific">Aegilops tauschii subsp. strangulata</name>
    <name type="common">Goatgrass</name>
    <dbReference type="NCBI Taxonomy" id="200361"/>
    <lineage>
        <taxon>Eukaryota</taxon>
        <taxon>Viridiplantae</taxon>
        <taxon>Streptophyta</taxon>
        <taxon>Embryophyta</taxon>
        <taxon>Tracheophyta</taxon>
        <taxon>Spermatophyta</taxon>
        <taxon>Magnoliopsida</taxon>
        <taxon>Liliopsida</taxon>
        <taxon>Poales</taxon>
        <taxon>Poaceae</taxon>
        <taxon>BOP clade</taxon>
        <taxon>Pooideae</taxon>
        <taxon>Triticodae</taxon>
        <taxon>Triticeae</taxon>
        <taxon>Triticinae</taxon>
        <taxon>Aegilops</taxon>
    </lineage>
</organism>
<dbReference type="GO" id="GO:0003677">
    <property type="term" value="F:DNA binding"/>
    <property type="evidence" value="ECO:0007669"/>
    <property type="project" value="InterPro"/>
</dbReference>
<feature type="region of interest" description="Disordered" evidence="1">
    <location>
        <begin position="18"/>
        <end position="77"/>
    </location>
</feature>
<name>A0A452YBQ5_AEGTS</name>
<feature type="compositionally biased region" description="Pro residues" evidence="1">
    <location>
        <begin position="28"/>
        <end position="37"/>
    </location>
</feature>
<feature type="region of interest" description="Disordered" evidence="1">
    <location>
        <begin position="496"/>
        <end position="536"/>
    </location>
</feature>
<dbReference type="EnsemblPlants" id="AET1Gv20366600.1">
    <property type="protein sequence ID" value="AET1Gv20366600.1"/>
    <property type="gene ID" value="AET1Gv20366600"/>
</dbReference>
<dbReference type="STRING" id="200361.A0A452YBQ5"/>
<evidence type="ECO:0000256" key="1">
    <source>
        <dbReference type="SAM" id="MobiDB-lite"/>
    </source>
</evidence>
<feature type="domain" description="ARID" evidence="2">
    <location>
        <begin position="112"/>
        <end position="204"/>
    </location>
</feature>
<dbReference type="PANTHER" id="PTHR46410">
    <property type="entry name" value="AT-RICH INTERACTIVE DOMAIN-CONTAINING PROTEIN 2"/>
    <property type="match status" value="1"/>
</dbReference>
<sequence>PSFLPNLQRRRGWVFLNPKGLEAKMATPPSPPPPPPATNSSAPPFKTNTPSPNPHGAPAARAPSSPAAAAPPPPMSSGPSHLVLCVRDVIGKLRARGHLSGLEIPDDELTEAGAPALFDTVLAAFLAEGRVSAGLPLLPKPLVLGKGGLVDMLPLYLAVRSRGGFAAVTSWAAIAEAVGLEPAADAPIKLVYAKHLWLLEQSIGKPESQDEVAGSSRNAAHRSNAKKDKFLSSHKDHATAGSAHLKRKREVPLQMLNWVRLVAKNPGEHGAGQNHGSQLSSTLMFRRLMFENIDCSKLPYSTTSPQSGLTNEEQPQYDGWDDRLCAGGNSDRILHARTRLSGLADVPDWTGKPSLPYDEPHVLRFLGQPLLPAPSNESLDADAIGKGRPDNCNCQIPSSVTCVRFHVTEKRIKLKRELGSAFYAMGFDRIGEDAALTWRRDEEKKFNAVIQNNLPSSKYRFMEEVFAAMGSKGRKDIVSYYHNVFQVRRRAYQNRLTPNDVDSDDDSLEPGFLHLRQGGAQGNSMSASSSGTQRGS</sequence>
<reference evidence="4" key="2">
    <citation type="journal article" date="2017" name="Nat. Plants">
        <title>The Aegilops tauschii genome reveals multiple impacts of transposons.</title>
        <authorList>
            <person name="Zhao G."/>
            <person name="Zou C."/>
            <person name="Li K."/>
            <person name="Wang K."/>
            <person name="Li T."/>
            <person name="Gao L."/>
            <person name="Zhang X."/>
            <person name="Wang H."/>
            <person name="Yang Z."/>
            <person name="Liu X."/>
            <person name="Jiang W."/>
            <person name="Mao L."/>
            <person name="Kong X."/>
            <person name="Jiao Y."/>
            <person name="Jia J."/>
        </authorList>
    </citation>
    <scope>NUCLEOTIDE SEQUENCE [LARGE SCALE GENOMIC DNA]</scope>
    <source>
        <strain evidence="4">cv. AL8/78</strain>
    </source>
</reference>
<dbReference type="Gramene" id="AET1Gv20366600.1">
    <property type="protein sequence ID" value="AET1Gv20366600.1"/>
    <property type="gene ID" value="AET1Gv20366600"/>
</dbReference>
<dbReference type="InterPro" id="IPR036431">
    <property type="entry name" value="ARID_dom_sf"/>
</dbReference>
<reference evidence="4" key="1">
    <citation type="journal article" date="2014" name="Science">
        <title>Ancient hybridizations among the ancestral genomes of bread wheat.</title>
        <authorList>
            <consortium name="International Wheat Genome Sequencing Consortium,"/>
            <person name="Marcussen T."/>
            <person name="Sandve S.R."/>
            <person name="Heier L."/>
            <person name="Spannagl M."/>
            <person name="Pfeifer M."/>
            <person name="Jakobsen K.S."/>
            <person name="Wulff B.B."/>
            <person name="Steuernagel B."/>
            <person name="Mayer K.F."/>
            <person name="Olsen O.A."/>
        </authorList>
    </citation>
    <scope>NUCLEOTIDE SEQUENCE [LARGE SCALE GENOMIC DNA]</scope>
    <source>
        <strain evidence="4">cv. AL8/78</strain>
    </source>
</reference>
<accession>A0A452YBQ5</accession>
<proteinExistence type="predicted"/>
<evidence type="ECO:0000313" key="4">
    <source>
        <dbReference type="Proteomes" id="UP000015105"/>
    </source>
</evidence>
<dbReference type="SUPFAM" id="SSF46774">
    <property type="entry name" value="ARID-like"/>
    <property type="match status" value="1"/>
</dbReference>
<feature type="compositionally biased region" description="Basic and acidic residues" evidence="1">
    <location>
        <begin position="225"/>
        <end position="238"/>
    </location>
</feature>
<reference evidence="3" key="3">
    <citation type="journal article" date="2017" name="Nature">
        <title>Genome sequence of the progenitor of the wheat D genome Aegilops tauschii.</title>
        <authorList>
            <person name="Luo M.C."/>
            <person name="Gu Y.Q."/>
            <person name="Puiu D."/>
            <person name="Wang H."/>
            <person name="Twardziok S.O."/>
            <person name="Deal K.R."/>
            <person name="Huo N."/>
            <person name="Zhu T."/>
            <person name="Wang L."/>
            <person name="Wang Y."/>
            <person name="McGuire P.E."/>
            <person name="Liu S."/>
            <person name="Long H."/>
            <person name="Ramasamy R.K."/>
            <person name="Rodriguez J.C."/>
            <person name="Van S.L."/>
            <person name="Yuan L."/>
            <person name="Wang Z."/>
            <person name="Xia Z."/>
            <person name="Xiao L."/>
            <person name="Anderson O.D."/>
            <person name="Ouyang S."/>
            <person name="Liang Y."/>
            <person name="Zimin A.V."/>
            <person name="Pertea G."/>
            <person name="Qi P."/>
            <person name="Bennetzen J.L."/>
            <person name="Dai X."/>
            <person name="Dawson M.W."/>
            <person name="Muller H.G."/>
            <person name="Kugler K."/>
            <person name="Rivarola-Duarte L."/>
            <person name="Spannagl M."/>
            <person name="Mayer K.F.X."/>
            <person name="Lu F.H."/>
            <person name="Bevan M.W."/>
            <person name="Leroy P."/>
            <person name="Li P."/>
            <person name="You F.M."/>
            <person name="Sun Q."/>
            <person name="Liu Z."/>
            <person name="Lyons E."/>
            <person name="Wicker T."/>
            <person name="Salzberg S.L."/>
            <person name="Devos K.M."/>
            <person name="Dvorak J."/>
        </authorList>
    </citation>
    <scope>NUCLEOTIDE SEQUENCE [LARGE SCALE GENOMIC DNA]</scope>
    <source>
        <strain evidence="3">cv. AL8/78</strain>
    </source>
</reference>
<feature type="compositionally biased region" description="Low complexity" evidence="1">
    <location>
        <begin position="57"/>
        <end position="68"/>
    </location>
</feature>
<evidence type="ECO:0000259" key="2">
    <source>
        <dbReference type="PROSITE" id="PS51011"/>
    </source>
</evidence>
<evidence type="ECO:0000313" key="3">
    <source>
        <dbReference type="EnsemblPlants" id="AET1Gv20366600.1"/>
    </source>
</evidence>
<feature type="compositionally biased region" description="Polar residues" evidence="1">
    <location>
        <begin position="522"/>
        <end position="536"/>
    </location>
</feature>
<dbReference type="SMART" id="SM00501">
    <property type="entry name" value="BRIGHT"/>
    <property type="match status" value="1"/>
</dbReference>
<dbReference type="PANTHER" id="PTHR46410:SF17">
    <property type="entry name" value="AT-RICH INTERACTIVE DOMAIN-CONTAINING PROTEIN 2"/>
    <property type="match status" value="1"/>
</dbReference>
<dbReference type="Gene3D" id="1.10.150.60">
    <property type="entry name" value="ARID DNA-binding domain"/>
    <property type="match status" value="1"/>
</dbReference>
<dbReference type="Pfam" id="PF01388">
    <property type="entry name" value="ARID"/>
    <property type="match status" value="1"/>
</dbReference>
<dbReference type="PROSITE" id="PS51011">
    <property type="entry name" value="ARID"/>
    <property type="match status" value="1"/>
</dbReference>
<reference evidence="3" key="4">
    <citation type="submission" date="2019-03" db="UniProtKB">
        <authorList>
            <consortium name="EnsemblPlants"/>
        </authorList>
    </citation>
    <scope>IDENTIFICATION</scope>
</reference>
<keyword evidence="4" id="KW-1185">Reference proteome</keyword>
<dbReference type="InterPro" id="IPR001606">
    <property type="entry name" value="ARID_dom"/>
</dbReference>
<dbReference type="Proteomes" id="UP000015105">
    <property type="component" value="Chromosome 1D"/>
</dbReference>
<dbReference type="AlphaFoldDB" id="A0A452YBQ5"/>
<feature type="region of interest" description="Disordered" evidence="1">
    <location>
        <begin position="208"/>
        <end position="246"/>
    </location>
</feature>
<protein>
    <recommendedName>
        <fullName evidence="2">ARID domain-containing protein</fullName>
    </recommendedName>
</protein>